<dbReference type="NCBIfam" id="TIGR00729">
    <property type="entry name" value="ribonuclease HII"/>
    <property type="match status" value="1"/>
</dbReference>
<feature type="binding site" evidence="8">
    <location>
        <position position="202"/>
    </location>
    <ligand>
        <name>a divalent metal cation</name>
        <dbReference type="ChEBI" id="CHEBI:60240"/>
    </ligand>
</feature>
<dbReference type="GO" id="GO:0046872">
    <property type="term" value="F:metal ion binding"/>
    <property type="evidence" value="ECO:0007669"/>
    <property type="project" value="UniProtKB-KW"/>
</dbReference>
<feature type="region of interest" description="Disordered" evidence="10">
    <location>
        <begin position="1"/>
        <end position="45"/>
    </location>
</feature>
<dbReference type="InterPro" id="IPR023160">
    <property type="entry name" value="RNase_HII_hlx-loop-hlx_cap_dom"/>
</dbReference>
<dbReference type="Gene3D" id="1.10.10.460">
    <property type="entry name" value="Ribonuclease hii. Domain 2"/>
    <property type="match status" value="1"/>
</dbReference>
<keyword evidence="6 8" id="KW-0255">Endonuclease</keyword>
<dbReference type="CDD" id="cd07181">
    <property type="entry name" value="RNase_HII_eukaryota_like"/>
    <property type="match status" value="1"/>
</dbReference>
<gene>
    <name evidence="12" type="ORF">TWF696_009401</name>
</gene>
<evidence type="ECO:0000256" key="3">
    <source>
        <dbReference type="ARBA" id="ARBA00007058"/>
    </source>
</evidence>
<dbReference type="Proteomes" id="UP001375240">
    <property type="component" value="Unassembled WGS sequence"/>
</dbReference>
<dbReference type="FunFam" id="1.10.10.460:FF:000001">
    <property type="entry name" value="Ribonuclease"/>
    <property type="match status" value="1"/>
</dbReference>
<evidence type="ECO:0000256" key="4">
    <source>
        <dbReference type="ARBA" id="ARBA00022722"/>
    </source>
</evidence>
<dbReference type="GO" id="GO:0032299">
    <property type="term" value="C:ribonuclease H2 complex"/>
    <property type="evidence" value="ECO:0007669"/>
    <property type="project" value="TreeGrafter"/>
</dbReference>
<dbReference type="InterPro" id="IPR036397">
    <property type="entry name" value="RNaseH_sf"/>
</dbReference>
<evidence type="ECO:0000256" key="5">
    <source>
        <dbReference type="ARBA" id="ARBA00022723"/>
    </source>
</evidence>
<comment type="catalytic activity">
    <reaction evidence="1 8 9">
        <text>Endonucleolytic cleavage to 5'-phosphomonoester.</text>
        <dbReference type="EC" id="3.1.26.4"/>
    </reaction>
</comment>
<dbReference type="Pfam" id="PF01351">
    <property type="entry name" value="RNase_HII"/>
    <property type="match status" value="1"/>
</dbReference>
<accession>A0AAV9UIS8</accession>
<evidence type="ECO:0000259" key="11">
    <source>
        <dbReference type="PROSITE" id="PS51975"/>
    </source>
</evidence>
<evidence type="ECO:0000256" key="1">
    <source>
        <dbReference type="ARBA" id="ARBA00000077"/>
    </source>
</evidence>
<dbReference type="GO" id="GO:0006298">
    <property type="term" value="P:mismatch repair"/>
    <property type="evidence" value="ECO:0007669"/>
    <property type="project" value="TreeGrafter"/>
</dbReference>
<reference evidence="12 13" key="1">
    <citation type="submission" date="2019-10" db="EMBL/GenBank/DDBJ databases">
        <authorList>
            <person name="Palmer J.M."/>
        </authorList>
    </citation>
    <scope>NUCLEOTIDE SEQUENCE [LARGE SCALE GENOMIC DNA]</scope>
    <source>
        <strain evidence="12 13">TWF696</strain>
    </source>
</reference>
<dbReference type="SUPFAM" id="SSF53098">
    <property type="entry name" value="Ribonuclease H-like"/>
    <property type="match status" value="1"/>
</dbReference>
<dbReference type="EC" id="3.1.26.4" evidence="9"/>
<evidence type="ECO:0000313" key="13">
    <source>
        <dbReference type="Proteomes" id="UP001375240"/>
    </source>
</evidence>
<dbReference type="GO" id="GO:0043137">
    <property type="term" value="P:DNA replication, removal of RNA primer"/>
    <property type="evidence" value="ECO:0007669"/>
    <property type="project" value="TreeGrafter"/>
</dbReference>
<comment type="cofactor">
    <cofactor evidence="8">
        <name>Mn(2+)</name>
        <dbReference type="ChEBI" id="CHEBI:29035"/>
    </cofactor>
    <cofactor evidence="8">
        <name>Mg(2+)</name>
        <dbReference type="ChEBI" id="CHEBI:18420"/>
    </cofactor>
    <text evidence="8">Manganese or magnesium. Binds 1 divalent metal ion per monomer in the absence of substrate. May bind a second metal ion after substrate binding.</text>
</comment>
<evidence type="ECO:0000256" key="7">
    <source>
        <dbReference type="ARBA" id="ARBA00022801"/>
    </source>
</evidence>
<comment type="function">
    <text evidence="9">Endonuclease that specifically degrades the RNA of RNA-DNA hybrids.</text>
</comment>
<evidence type="ECO:0000256" key="8">
    <source>
        <dbReference type="PROSITE-ProRule" id="PRU01319"/>
    </source>
</evidence>
<keyword evidence="7 8" id="KW-0378">Hydrolase</keyword>
<dbReference type="EMBL" id="JAVHNQ010000008">
    <property type="protein sequence ID" value="KAK6341099.1"/>
    <property type="molecule type" value="Genomic_DNA"/>
</dbReference>
<dbReference type="GO" id="GO:0004523">
    <property type="term" value="F:RNA-DNA hybrid ribonuclease activity"/>
    <property type="evidence" value="ECO:0007669"/>
    <property type="project" value="UniProtKB-UniRule"/>
</dbReference>
<dbReference type="InterPro" id="IPR001352">
    <property type="entry name" value="RNase_HII/HIII"/>
</dbReference>
<dbReference type="AlphaFoldDB" id="A0AAV9UIS8"/>
<evidence type="ECO:0000256" key="2">
    <source>
        <dbReference type="ARBA" id="ARBA00001946"/>
    </source>
</evidence>
<organism evidence="12 13">
    <name type="scientific">Orbilia brochopaga</name>
    <dbReference type="NCBI Taxonomy" id="3140254"/>
    <lineage>
        <taxon>Eukaryota</taxon>
        <taxon>Fungi</taxon>
        <taxon>Dikarya</taxon>
        <taxon>Ascomycota</taxon>
        <taxon>Pezizomycotina</taxon>
        <taxon>Orbiliomycetes</taxon>
        <taxon>Orbiliales</taxon>
        <taxon>Orbiliaceae</taxon>
        <taxon>Orbilia</taxon>
    </lineage>
</organism>
<dbReference type="PANTHER" id="PTHR10954">
    <property type="entry name" value="RIBONUCLEASE H2 SUBUNIT A"/>
    <property type="match status" value="1"/>
</dbReference>
<comment type="similarity">
    <text evidence="3">Belongs to the RNase HII family. Eukaryotic subfamily.</text>
</comment>
<dbReference type="PROSITE" id="PS51975">
    <property type="entry name" value="RNASE_H_2"/>
    <property type="match status" value="1"/>
</dbReference>
<name>A0AAV9UIS8_9PEZI</name>
<feature type="binding site" evidence="8">
    <location>
        <position position="87"/>
    </location>
    <ligand>
        <name>a divalent metal cation</name>
        <dbReference type="ChEBI" id="CHEBI:60240"/>
    </ligand>
</feature>
<dbReference type="InterPro" id="IPR004649">
    <property type="entry name" value="RNase_H2_suA"/>
</dbReference>
<comment type="cofactor">
    <cofactor evidence="2">
        <name>Mg(2+)</name>
        <dbReference type="ChEBI" id="CHEBI:18420"/>
    </cofactor>
</comment>
<dbReference type="GO" id="GO:0003723">
    <property type="term" value="F:RNA binding"/>
    <property type="evidence" value="ECO:0007669"/>
    <property type="project" value="UniProtKB-UniRule"/>
</dbReference>
<keyword evidence="5 8" id="KW-0479">Metal-binding</keyword>
<sequence>MSSSKRKGRGRNPKSRRPELGGAIGETDLDTVDGTDVAPVSSPSQRAFVPPSISAADLFLGDSYTFHSPLPDAIRSNPSTAVTVGVDEAGRGPVLGPMVYGVAYCLSSYEKSLSSRGFDDSKKLTPALRVELMQKMCSSDPELRSNVGWAVRMMSARDISAGMLRPAGVGVYNLNAQAHDATIELIREVIARGVNVKEIFVDTVGPPATYQAKLARIFPSCKVTVSKKADSLYPSVSAASVAAKVSRDYALEQYFKLAGSAPQLKGDSIGSGYPSDPKTVAWLRNSLDEIFGWGSDARFSWSTAAEMLKKEGESVEWPEDEEGHVDIASLMLSQASGYTRYWFGRPPALEDLS</sequence>
<keyword evidence="4 8" id="KW-0540">Nuclease</keyword>
<evidence type="ECO:0000313" key="12">
    <source>
        <dbReference type="EMBL" id="KAK6341099.1"/>
    </source>
</evidence>
<feature type="compositionally biased region" description="Basic residues" evidence="10">
    <location>
        <begin position="1"/>
        <end position="15"/>
    </location>
</feature>
<feature type="domain" description="RNase H type-2" evidence="11">
    <location>
        <begin position="81"/>
        <end position="313"/>
    </location>
</feature>
<evidence type="ECO:0000256" key="6">
    <source>
        <dbReference type="ARBA" id="ARBA00022759"/>
    </source>
</evidence>
<dbReference type="InterPro" id="IPR012337">
    <property type="entry name" value="RNaseH-like_sf"/>
</dbReference>
<feature type="binding site" evidence="8">
    <location>
        <position position="88"/>
    </location>
    <ligand>
        <name>a divalent metal cation</name>
        <dbReference type="ChEBI" id="CHEBI:60240"/>
    </ligand>
</feature>
<dbReference type="PANTHER" id="PTHR10954:SF7">
    <property type="entry name" value="RIBONUCLEASE H2 SUBUNIT A"/>
    <property type="match status" value="1"/>
</dbReference>
<keyword evidence="13" id="KW-1185">Reference proteome</keyword>
<dbReference type="Gene3D" id="3.30.420.10">
    <property type="entry name" value="Ribonuclease H-like superfamily/Ribonuclease H"/>
    <property type="match status" value="1"/>
</dbReference>
<evidence type="ECO:0000256" key="10">
    <source>
        <dbReference type="SAM" id="MobiDB-lite"/>
    </source>
</evidence>
<dbReference type="InterPro" id="IPR024567">
    <property type="entry name" value="RNase_HII/HIII_dom"/>
</dbReference>
<proteinExistence type="inferred from homology"/>
<evidence type="ECO:0000256" key="9">
    <source>
        <dbReference type="RuleBase" id="RU003515"/>
    </source>
</evidence>
<dbReference type="FunFam" id="3.30.420.10:FF:000016">
    <property type="entry name" value="Ribonuclease"/>
    <property type="match status" value="1"/>
</dbReference>
<protein>
    <recommendedName>
        <fullName evidence="9">Ribonuclease</fullName>
        <ecNumber evidence="9">3.1.26.4</ecNumber>
    </recommendedName>
</protein>
<comment type="caution">
    <text evidence="12">The sequence shown here is derived from an EMBL/GenBank/DDBJ whole genome shotgun (WGS) entry which is preliminary data.</text>
</comment>